<feature type="transmembrane region" description="Helical" evidence="6">
    <location>
        <begin position="12"/>
        <end position="33"/>
    </location>
</feature>
<evidence type="ECO:0000256" key="3">
    <source>
        <dbReference type="ARBA" id="ARBA00022692"/>
    </source>
</evidence>
<dbReference type="InterPro" id="IPR050448">
    <property type="entry name" value="OpgB/LTA_synthase_biosynth"/>
</dbReference>
<evidence type="ECO:0000313" key="8">
    <source>
        <dbReference type="EMBL" id="MFE3848811.1"/>
    </source>
</evidence>
<dbReference type="RefSeq" id="WP_379858540.1">
    <property type="nucleotide sequence ID" value="NZ_JBHZQA010000008.1"/>
</dbReference>
<feature type="transmembrane region" description="Helical" evidence="6">
    <location>
        <begin position="73"/>
        <end position="95"/>
    </location>
</feature>
<sequence>MKIKFTYQNSLEYIYATVSLMIIFCLLSLIEVFKNFEIQLFAYKVVNDFFTGILIGLVFFPLYLILKYIKNSFGIIVIKMLFSIIVIIQLALIGYSLTTHVNLGADLVGYSYDDIYHTVTSSVSISFTLFLPFIVIVLLYLGLNWLFHLFGHKINPKILLIVVFFFGSLNLIARSNKPASLNKLNFLLSDIIRTQNDKAMASEGNLTFKKEFPLEKASENTKDVLAPFFNIHKEKPNVVFIIVEGLGSDFIDDGEYKGFTPYLDSLTTKSLYWENFVSNAGRTFGVLPSLLGSLPLGENGFMEMDPLPKHNSLISILKSNGYTTSYYCGADSNFDRKRSFLEYNGIDNLIDINNFGPEYVVTKKNAAGFSWGYPDSEIFRKTLSELKAKKEPRLDIIMTLSNHEPFEFPSKKVYLEKAQRIIDKKSYFEKNKMSEYKDIFASLLYTDNSIQKFMEAYSKRPDYANTIFVITGDHRLIPIPQKDNLSRFHVPLYIYSPMLKKTAKFKSVSAHTDVTPSLVSFLTNNYKFNKLEKTTWVGQGLDTVKEFRNIHTIPLMRYKGSINDYIYKDYFYSDGSLFKIDENFNINETDDDMMETITASFNDYKKLNVYLTTKNKITNVATSFIKPTYAFTPEQHALIKKLTKGLDPDHIFFVARDLAFKKEREKARLLCNYILNKLPNYGDVRTLKGRTLAWDGDYKNAEIELLEVVNRTPFYVDSYLALMDVYWWSGQNKKAVEIGKKAISNQINDPELAYKLAQAYKRMNNSKDTNKTIDSILKIYPENNNYVTFKKSLKK</sequence>
<keyword evidence="2" id="KW-1003">Cell membrane</keyword>
<dbReference type="InterPro" id="IPR017850">
    <property type="entry name" value="Alkaline_phosphatase_core_sf"/>
</dbReference>
<feature type="transmembrane region" description="Helical" evidence="6">
    <location>
        <begin position="45"/>
        <end position="66"/>
    </location>
</feature>
<name>A0ABW6HP61_9FLAO</name>
<comment type="subcellular location">
    <subcellularLocation>
        <location evidence="1">Cell membrane</location>
        <topology evidence="1">Multi-pass membrane protein</topology>
    </subcellularLocation>
</comment>
<dbReference type="Proteomes" id="UP001600039">
    <property type="component" value="Unassembled WGS sequence"/>
</dbReference>
<evidence type="ECO:0000313" key="9">
    <source>
        <dbReference type="Proteomes" id="UP001600039"/>
    </source>
</evidence>
<dbReference type="SUPFAM" id="SSF48452">
    <property type="entry name" value="TPR-like"/>
    <property type="match status" value="1"/>
</dbReference>
<dbReference type="PANTHER" id="PTHR47371:SF3">
    <property type="entry name" value="PHOSPHOGLYCEROL TRANSFERASE I"/>
    <property type="match status" value="1"/>
</dbReference>
<comment type="caution">
    <text evidence="8">The sequence shown here is derived from an EMBL/GenBank/DDBJ whole genome shotgun (WGS) entry which is preliminary data.</text>
</comment>
<evidence type="ECO:0000259" key="7">
    <source>
        <dbReference type="Pfam" id="PF00884"/>
    </source>
</evidence>
<feature type="transmembrane region" description="Helical" evidence="6">
    <location>
        <begin position="115"/>
        <end position="142"/>
    </location>
</feature>
<proteinExistence type="predicted"/>
<dbReference type="PANTHER" id="PTHR47371">
    <property type="entry name" value="LIPOTEICHOIC ACID SYNTHASE"/>
    <property type="match status" value="1"/>
</dbReference>
<evidence type="ECO:0000256" key="6">
    <source>
        <dbReference type="SAM" id="Phobius"/>
    </source>
</evidence>
<dbReference type="Gene3D" id="3.40.720.10">
    <property type="entry name" value="Alkaline Phosphatase, subunit A"/>
    <property type="match status" value="1"/>
</dbReference>
<dbReference type="CDD" id="cd16015">
    <property type="entry name" value="LTA_synthase"/>
    <property type="match status" value="1"/>
</dbReference>
<evidence type="ECO:0000256" key="1">
    <source>
        <dbReference type="ARBA" id="ARBA00004651"/>
    </source>
</evidence>
<keyword evidence="5 6" id="KW-0472">Membrane</keyword>
<dbReference type="SUPFAM" id="SSF53649">
    <property type="entry name" value="Alkaline phosphatase-like"/>
    <property type="match status" value="1"/>
</dbReference>
<dbReference type="Gene3D" id="1.25.40.10">
    <property type="entry name" value="Tetratricopeptide repeat domain"/>
    <property type="match status" value="1"/>
</dbReference>
<evidence type="ECO:0000256" key="4">
    <source>
        <dbReference type="ARBA" id="ARBA00022989"/>
    </source>
</evidence>
<keyword evidence="4 6" id="KW-1133">Transmembrane helix</keyword>
<organism evidence="8 9">
    <name type="scientific">Flavobacterium fructosi</name>
    <dbReference type="NCBI Taxonomy" id="3230416"/>
    <lineage>
        <taxon>Bacteria</taxon>
        <taxon>Pseudomonadati</taxon>
        <taxon>Bacteroidota</taxon>
        <taxon>Flavobacteriia</taxon>
        <taxon>Flavobacteriales</taxon>
        <taxon>Flavobacteriaceae</taxon>
        <taxon>Flavobacterium</taxon>
    </lineage>
</organism>
<feature type="domain" description="Sulfatase N-terminal" evidence="7">
    <location>
        <begin position="236"/>
        <end position="520"/>
    </location>
</feature>
<feature type="transmembrane region" description="Helical" evidence="6">
    <location>
        <begin position="154"/>
        <end position="173"/>
    </location>
</feature>
<reference evidence="8 9" key="1">
    <citation type="submission" date="2024-06" db="EMBL/GenBank/DDBJ databases">
        <title>Flavobacterium spp. isolated from glacier.</title>
        <authorList>
            <person name="Han D."/>
        </authorList>
    </citation>
    <scope>NUCLEOTIDE SEQUENCE [LARGE SCALE GENOMIC DNA]</scope>
    <source>
        <strain evidence="8 9">LB3P45</strain>
    </source>
</reference>
<keyword evidence="3 6" id="KW-0812">Transmembrane</keyword>
<gene>
    <name evidence="8" type="ORF">ACFX5D_12635</name>
</gene>
<evidence type="ECO:0000256" key="2">
    <source>
        <dbReference type="ARBA" id="ARBA00022475"/>
    </source>
</evidence>
<keyword evidence="9" id="KW-1185">Reference proteome</keyword>
<dbReference type="Pfam" id="PF00884">
    <property type="entry name" value="Sulfatase"/>
    <property type="match status" value="1"/>
</dbReference>
<evidence type="ECO:0000256" key="5">
    <source>
        <dbReference type="ARBA" id="ARBA00023136"/>
    </source>
</evidence>
<dbReference type="EMBL" id="JBHZQA010000008">
    <property type="protein sequence ID" value="MFE3848811.1"/>
    <property type="molecule type" value="Genomic_DNA"/>
</dbReference>
<accession>A0ABW6HP61</accession>
<dbReference type="InterPro" id="IPR000917">
    <property type="entry name" value="Sulfatase_N"/>
</dbReference>
<protein>
    <submittedName>
        <fullName evidence="8">Sulfatase-like hydrolase/transferase</fullName>
    </submittedName>
</protein>
<dbReference type="InterPro" id="IPR011990">
    <property type="entry name" value="TPR-like_helical_dom_sf"/>
</dbReference>